<feature type="signal peptide" evidence="1">
    <location>
        <begin position="1"/>
        <end position="25"/>
    </location>
</feature>
<reference evidence="2" key="2">
    <citation type="submission" date="2020-10" db="EMBL/GenBank/DDBJ databases">
        <title>Mucilaginibacter sp. nov., isolated from soil.</title>
        <authorList>
            <person name="Jeon C.O."/>
        </authorList>
    </citation>
    <scope>NUCLEOTIDE SEQUENCE</scope>
    <source>
        <strain evidence="2">R11</strain>
    </source>
</reference>
<evidence type="ECO:0000313" key="2">
    <source>
        <dbReference type="EMBL" id="NCD72060.1"/>
    </source>
</evidence>
<proteinExistence type="predicted"/>
<sequence>MKKHFTLLNLAITVLLSSASLIASAAVVTVTGPSKDALTTPPAQASDVSKVYCYGSKIILTGPTDVTGNKYEWYKIDNTGTKQLVKEGINGDNGFEDQSTDAGYYDYQLVVINAAGCSSAISNIQKVYVLPDLSLSLNTAGPICSSSQTTVTLALQSPLPSGYTYNYQWYRNGTAITTTQGTQPTYDVAENTATSGTPILYKLRVTFVLSTGCYKESADSQITVVNPPATPTISFN</sequence>
<organism evidence="2 3">
    <name type="scientific">Mucilaginibacter agri</name>
    <dbReference type="NCBI Taxonomy" id="2695265"/>
    <lineage>
        <taxon>Bacteria</taxon>
        <taxon>Pseudomonadati</taxon>
        <taxon>Bacteroidota</taxon>
        <taxon>Sphingobacteriia</taxon>
        <taxon>Sphingobacteriales</taxon>
        <taxon>Sphingobacteriaceae</taxon>
        <taxon>Mucilaginibacter</taxon>
    </lineage>
</organism>
<protein>
    <recommendedName>
        <fullName evidence="4">Ig-like domain-containing protein</fullName>
    </recommendedName>
</protein>
<evidence type="ECO:0000313" key="3">
    <source>
        <dbReference type="Proteomes" id="UP000638732"/>
    </source>
</evidence>
<dbReference type="EMBL" id="WWEO01000045">
    <property type="protein sequence ID" value="NCD72060.1"/>
    <property type="molecule type" value="Genomic_DNA"/>
</dbReference>
<dbReference type="Proteomes" id="UP000638732">
    <property type="component" value="Unassembled WGS sequence"/>
</dbReference>
<accession>A0A965ZJ50</accession>
<evidence type="ECO:0000256" key="1">
    <source>
        <dbReference type="SAM" id="SignalP"/>
    </source>
</evidence>
<feature type="chain" id="PRO_5037627938" description="Ig-like domain-containing protein" evidence="1">
    <location>
        <begin position="26"/>
        <end position="236"/>
    </location>
</feature>
<name>A0A965ZJ50_9SPHI</name>
<dbReference type="AlphaFoldDB" id="A0A965ZJ50"/>
<reference evidence="2" key="1">
    <citation type="submission" date="2020-01" db="EMBL/GenBank/DDBJ databases">
        <authorList>
            <person name="Seo Y.L."/>
        </authorList>
    </citation>
    <scope>NUCLEOTIDE SEQUENCE</scope>
    <source>
        <strain evidence="2">R11</strain>
    </source>
</reference>
<keyword evidence="1" id="KW-0732">Signal</keyword>
<dbReference type="RefSeq" id="WP_166588027.1">
    <property type="nucleotide sequence ID" value="NZ_WWEO01000045.1"/>
</dbReference>
<gene>
    <name evidence="2" type="ORF">GSY63_22035</name>
</gene>
<comment type="caution">
    <text evidence="2">The sequence shown here is derived from an EMBL/GenBank/DDBJ whole genome shotgun (WGS) entry which is preliminary data.</text>
</comment>
<keyword evidence="3" id="KW-1185">Reference proteome</keyword>
<evidence type="ECO:0008006" key="4">
    <source>
        <dbReference type="Google" id="ProtNLM"/>
    </source>
</evidence>